<evidence type="ECO:0000313" key="5">
    <source>
        <dbReference type="EMBL" id="MBC5694577.1"/>
    </source>
</evidence>
<evidence type="ECO:0000313" key="6">
    <source>
        <dbReference type="Proteomes" id="UP000641741"/>
    </source>
</evidence>
<evidence type="ECO:0000256" key="2">
    <source>
        <dbReference type="ARBA" id="ARBA00022741"/>
    </source>
</evidence>
<evidence type="ECO:0000256" key="1">
    <source>
        <dbReference type="ARBA" id="ARBA00022448"/>
    </source>
</evidence>
<dbReference type="PANTHER" id="PTHR42734">
    <property type="entry name" value="METAL TRANSPORT SYSTEM ATP-BINDING PROTEIN TM_0124-RELATED"/>
    <property type="match status" value="1"/>
</dbReference>
<dbReference type="Gene3D" id="3.40.50.300">
    <property type="entry name" value="P-loop containing nucleotide triphosphate hydrolases"/>
    <property type="match status" value="1"/>
</dbReference>
<dbReference type="Proteomes" id="UP000641741">
    <property type="component" value="Unassembled WGS sequence"/>
</dbReference>
<dbReference type="InterPro" id="IPR003439">
    <property type="entry name" value="ABC_transporter-like_ATP-bd"/>
</dbReference>
<reference evidence="5 6" key="1">
    <citation type="submission" date="2020-08" db="EMBL/GenBank/DDBJ databases">
        <title>Genome public.</title>
        <authorList>
            <person name="Liu C."/>
            <person name="Sun Q."/>
        </authorList>
    </citation>
    <scope>NUCLEOTIDE SEQUENCE [LARGE SCALE GENOMIC DNA]</scope>
    <source>
        <strain evidence="5 6">M2</strain>
    </source>
</reference>
<protein>
    <submittedName>
        <fullName evidence="5">Metal ABC transporter ATP-binding protein</fullName>
    </submittedName>
</protein>
<sequence>METRTAIESHNLSFSYGTLPVLENVSFSVPEGSYTALIGANGAGKSTLLKLLLGELTPTSGSLSLLGQPIRSFRDWPRIGYVPQGTQAGYADFPASVSEVVSAGLYKKIGLFRFANASHRKEIARALSLVGMDGFEKRPIGDLSGGQRQRVLLARALAGQPSLLILDEPMTGVDAQNAAAFRELLHRLNRETGITVLLVTHDIRAVAHDVTGVLRLEDGTVDALTPDEILDELAHHHTHTGGSHGNV</sequence>
<keyword evidence="1" id="KW-0813">Transport</keyword>
<gene>
    <name evidence="5" type="ORF">H8S02_01225</name>
</gene>
<dbReference type="InterPro" id="IPR017871">
    <property type="entry name" value="ABC_transporter-like_CS"/>
</dbReference>
<proteinExistence type="predicted"/>
<dbReference type="SUPFAM" id="SSF52540">
    <property type="entry name" value="P-loop containing nucleoside triphosphate hydrolases"/>
    <property type="match status" value="1"/>
</dbReference>
<dbReference type="EMBL" id="JACOPK010000001">
    <property type="protein sequence ID" value="MBC5694577.1"/>
    <property type="molecule type" value="Genomic_DNA"/>
</dbReference>
<dbReference type="Pfam" id="PF00005">
    <property type="entry name" value="ABC_tran"/>
    <property type="match status" value="1"/>
</dbReference>
<dbReference type="RefSeq" id="WP_118686473.1">
    <property type="nucleotide sequence ID" value="NZ_JACOPK010000001.1"/>
</dbReference>
<dbReference type="GO" id="GO:0005524">
    <property type="term" value="F:ATP binding"/>
    <property type="evidence" value="ECO:0007669"/>
    <property type="project" value="UniProtKB-KW"/>
</dbReference>
<name>A0ABR7GJT5_9FIRM</name>
<dbReference type="PROSITE" id="PS00211">
    <property type="entry name" value="ABC_TRANSPORTER_1"/>
    <property type="match status" value="1"/>
</dbReference>
<keyword evidence="3 5" id="KW-0067">ATP-binding</keyword>
<organism evidence="5 6">
    <name type="scientific">Agathobaculum hominis</name>
    <dbReference type="NCBI Taxonomy" id="2763014"/>
    <lineage>
        <taxon>Bacteria</taxon>
        <taxon>Bacillati</taxon>
        <taxon>Bacillota</taxon>
        <taxon>Clostridia</taxon>
        <taxon>Eubacteriales</taxon>
        <taxon>Butyricicoccaceae</taxon>
        <taxon>Agathobaculum</taxon>
    </lineage>
</organism>
<keyword evidence="2" id="KW-0547">Nucleotide-binding</keyword>
<evidence type="ECO:0000259" key="4">
    <source>
        <dbReference type="PROSITE" id="PS50893"/>
    </source>
</evidence>
<evidence type="ECO:0000256" key="3">
    <source>
        <dbReference type="ARBA" id="ARBA00022840"/>
    </source>
</evidence>
<dbReference type="InterPro" id="IPR050153">
    <property type="entry name" value="Metal_Ion_Import_ABC"/>
</dbReference>
<dbReference type="SMART" id="SM00382">
    <property type="entry name" value="AAA"/>
    <property type="match status" value="1"/>
</dbReference>
<dbReference type="PROSITE" id="PS50893">
    <property type="entry name" value="ABC_TRANSPORTER_2"/>
    <property type="match status" value="1"/>
</dbReference>
<dbReference type="InterPro" id="IPR027417">
    <property type="entry name" value="P-loop_NTPase"/>
</dbReference>
<keyword evidence="6" id="KW-1185">Reference proteome</keyword>
<feature type="domain" description="ABC transporter" evidence="4">
    <location>
        <begin position="7"/>
        <end position="243"/>
    </location>
</feature>
<comment type="caution">
    <text evidence="5">The sequence shown here is derived from an EMBL/GenBank/DDBJ whole genome shotgun (WGS) entry which is preliminary data.</text>
</comment>
<accession>A0ABR7GJT5</accession>
<dbReference type="InterPro" id="IPR003593">
    <property type="entry name" value="AAA+_ATPase"/>
</dbReference>
<dbReference type="CDD" id="cd03235">
    <property type="entry name" value="ABC_Metallic_Cations"/>
    <property type="match status" value="1"/>
</dbReference>